<dbReference type="AlphaFoldDB" id="A0A3L6RU48"/>
<dbReference type="PANTHER" id="PTHR43391:SF46">
    <property type="entry name" value="11-BETA-HYDROXYSTEROID DEHYDROGENASE 1B"/>
    <property type="match status" value="1"/>
</dbReference>
<evidence type="ECO:0000256" key="3">
    <source>
        <dbReference type="ARBA" id="ARBA00023002"/>
    </source>
</evidence>
<comment type="subcellular location">
    <subcellularLocation>
        <location evidence="1">Membrane</location>
        <topology evidence="1">Single-pass type II membrane protein</topology>
    </subcellularLocation>
</comment>
<evidence type="ECO:0000313" key="6">
    <source>
        <dbReference type="Proteomes" id="UP000275267"/>
    </source>
</evidence>
<dbReference type="SUPFAM" id="SSF51735">
    <property type="entry name" value="NAD(P)-binding Rossmann-fold domains"/>
    <property type="match status" value="1"/>
</dbReference>
<dbReference type="InterPro" id="IPR036291">
    <property type="entry name" value="NAD(P)-bd_dom_sf"/>
</dbReference>
<comment type="caution">
    <text evidence="5">The sequence shown here is derived from an EMBL/GenBank/DDBJ whole genome shotgun (WGS) entry which is preliminary data.</text>
</comment>
<dbReference type="OrthoDB" id="47007at2759"/>
<organism evidence="5 6">
    <name type="scientific">Panicum miliaceum</name>
    <name type="common">Proso millet</name>
    <name type="synonym">Broomcorn millet</name>
    <dbReference type="NCBI Taxonomy" id="4540"/>
    <lineage>
        <taxon>Eukaryota</taxon>
        <taxon>Viridiplantae</taxon>
        <taxon>Streptophyta</taxon>
        <taxon>Embryophyta</taxon>
        <taxon>Tracheophyta</taxon>
        <taxon>Spermatophyta</taxon>
        <taxon>Magnoliopsida</taxon>
        <taxon>Liliopsida</taxon>
        <taxon>Poales</taxon>
        <taxon>Poaceae</taxon>
        <taxon>PACMAD clade</taxon>
        <taxon>Panicoideae</taxon>
        <taxon>Panicodae</taxon>
        <taxon>Paniceae</taxon>
        <taxon>Panicinae</taxon>
        <taxon>Panicum</taxon>
        <taxon>Panicum sect. Panicum</taxon>
    </lineage>
</organism>
<dbReference type="PANTHER" id="PTHR43391">
    <property type="entry name" value="RETINOL DEHYDROGENASE-RELATED"/>
    <property type="match status" value="1"/>
</dbReference>
<evidence type="ECO:0000256" key="2">
    <source>
        <dbReference type="ARBA" id="ARBA00006484"/>
    </source>
</evidence>
<reference evidence="6" key="1">
    <citation type="journal article" date="2019" name="Nat. Commun.">
        <title>The genome of broomcorn millet.</title>
        <authorList>
            <person name="Zou C."/>
            <person name="Miki D."/>
            <person name="Li D."/>
            <person name="Tang Q."/>
            <person name="Xiao L."/>
            <person name="Rajput S."/>
            <person name="Deng P."/>
            <person name="Jia W."/>
            <person name="Huang R."/>
            <person name="Zhang M."/>
            <person name="Sun Y."/>
            <person name="Hu J."/>
            <person name="Fu X."/>
            <person name="Schnable P.S."/>
            <person name="Li F."/>
            <person name="Zhang H."/>
            <person name="Feng B."/>
            <person name="Zhu X."/>
            <person name="Liu R."/>
            <person name="Schnable J.C."/>
            <person name="Zhu J.-K."/>
            <person name="Zhang H."/>
        </authorList>
    </citation>
    <scope>NUCLEOTIDE SEQUENCE [LARGE SCALE GENOMIC DNA]</scope>
</reference>
<evidence type="ECO:0000313" key="5">
    <source>
        <dbReference type="EMBL" id="RLN08693.1"/>
    </source>
</evidence>
<gene>
    <name evidence="5" type="ORF">C2845_PM11G05000</name>
</gene>
<evidence type="ECO:0000256" key="4">
    <source>
        <dbReference type="SAM" id="MobiDB-lite"/>
    </source>
</evidence>
<dbReference type="EMBL" id="PQIB02000007">
    <property type="protein sequence ID" value="RLN08693.1"/>
    <property type="molecule type" value="Genomic_DNA"/>
</dbReference>
<dbReference type="Proteomes" id="UP000275267">
    <property type="component" value="Unassembled WGS sequence"/>
</dbReference>
<evidence type="ECO:0000256" key="1">
    <source>
        <dbReference type="ARBA" id="ARBA00004606"/>
    </source>
</evidence>
<dbReference type="Gene3D" id="3.40.50.720">
    <property type="entry name" value="NAD(P)-binding Rossmann-like Domain"/>
    <property type="match status" value="1"/>
</dbReference>
<proteinExistence type="inferred from homology"/>
<feature type="region of interest" description="Disordered" evidence="4">
    <location>
        <begin position="298"/>
        <end position="322"/>
    </location>
</feature>
<dbReference type="PRINTS" id="PR00081">
    <property type="entry name" value="GDHRDH"/>
</dbReference>
<accession>A0A3L6RU48</accession>
<keyword evidence="6" id="KW-1185">Reference proteome</keyword>
<dbReference type="GO" id="GO:0016491">
    <property type="term" value="F:oxidoreductase activity"/>
    <property type="evidence" value="ECO:0007669"/>
    <property type="project" value="UniProtKB-KW"/>
</dbReference>
<protein>
    <recommendedName>
        <fullName evidence="7">11-beta-hydroxysteroid dehydrogenase 1B-like</fullName>
    </recommendedName>
</protein>
<name>A0A3L6RU48_PANMI</name>
<dbReference type="InterPro" id="IPR002347">
    <property type="entry name" value="SDR_fam"/>
</dbReference>
<dbReference type="STRING" id="4540.A0A3L6RU48"/>
<dbReference type="GO" id="GO:0005829">
    <property type="term" value="C:cytosol"/>
    <property type="evidence" value="ECO:0007669"/>
    <property type="project" value="TreeGrafter"/>
</dbReference>
<comment type="similarity">
    <text evidence="2">Belongs to the short-chain dehydrogenases/reductases (SDR) family.</text>
</comment>
<dbReference type="Pfam" id="PF00106">
    <property type="entry name" value="adh_short"/>
    <property type="match status" value="1"/>
</dbReference>
<keyword evidence="3" id="KW-0560">Oxidoreductase</keyword>
<dbReference type="GO" id="GO:0016020">
    <property type="term" value="C:membrane"/>
    <property type="evidence" value="ECO:0007669"/>
    <property type="project" value="UniProtKB-SubCell"/>
</dbReference>
<sequence>MAAIGDLEDEDKRAFVKPLRKEDLRGKVVLITGASSGIGEELAYQYAKKGACLSLVARRKHALEGVAAADPEQSGRAVEETVAHFGKLNHLVANAGAWSISFFDEITNITAFTKMMDVNFWGSVYPTYYALPHLKASKGKLIVSSSIAATAPTSRLSLYNATKAAQLRFYETLRSELGSEVGVTILTAGFVESEMTKGKAIQRDGEVAVDEEARDVQIGVLPVSRVEKLCEAVLNGIRRGDWYVTWPSLYLMVPLIACLAPEVLTWQSYALYNAKKGSPPLSQRMLNATGAKRFYPPALRHHPGIKTEKTDDLREEDAASNV</sequence>
<evidence type="ECO:0008006" key="7">
    <source>
        <dbReference type="Google" id="ProtNLM"/>
    </source>
</evidence>